<dbReference type="AlphaFoldDB" id="M3FQB3"/>
<sequence>MSRRHRHPPTAGATGLCILGTMTNPEGPYVKVHFRLEIEDDWPPASVESLWAVDQGDGTARLDNIPWFVRGIACGDIVATEPDEEGVRWAGEVVRRSANCTIRLIVLRDSGSGAARQSVINAFHELGVCGEGIERFRMVALDVPPTADLAKVQRLLKHGVAKEWWDMEEGCITAEWRAASAG</sequence>
<dbReference type="Pfam" id="PF14085">
    <property type="entry name" value="DUF4265"/>
    <property type="match status" value="1"/>
</dbReference>
<organism evidence="1 2">
    <name type="scientific">Streptomyces bottropensis ATCC 25435</name>
    <dbReference type="NCBI Taxonomy" id="1054862"/>
    <lineage>
        <taxon>Bacteria</taxon>
        <taxon>Bacillati</taxon>
        <taxon>Actinomycetota</taxon>
        <taxon>Actinomycetes</taxon>
        <taxon>Kitasatosporales</taxon>
        <taxon>Streptomycetaceae</taxon>
        <taxon>Streptomyces</taxon>
    </lineage>
</organism>
<reference evidence="2" key="1">
    <citation type="journal article" date="2013" name="Genome Announc.">
        <title>Draft Genome Sequence of Streptomyces bottropensis ATCC 25435, a Bottromycin-Producing Actinomycete.</title>
        <authorList>
            <person name="Zhang H."/>
            <person name="Zhou W."/>
            <person name="Zhuang Y."/>
            <person name="Liang X."/>
            <person name="Liu T."/>
        </authorList>
    </citation>
    <scope>NUCLEOTIDE SEQUENCE [LARGE SCALE GENOMIC DNA]</scope>
    <source>
        <strain evidence="2">ATCC 25435</strain>
    </source>
</reference>
<dbReference type="InterPro" id="IPR025361">
    <property type="entry name" value="DUF4265"/>
</dbReference>
<accession>M3FQB3</accession>
<evidence type="ECO:0000313" key="1">
    <source>
        <dbReference type="EMBL" id="EMF54314.1"/>
    </source>
</evidence>
<gene>
    <name evidence="1" type="ORF">SBD_3982</name>
</gene>
<protein>
    <recommendedName>
        <fullName evidence="3">DUF4265 domain-containing protein</fullName>
    </recommendedName>
</protein>
<name>M3FQB3_9ACTN</name>
<proteinExistence type="predicted"/>
<evidence type="ECO:0000313" key="2">
    <source>
        <dbReference type="Proteomes" id="UP000030760"/>
    </source>
</evidence>
<dbReference type="Proteomes" id="UP000030760">
    <property type="component" value="Unassembled WGS sequence"/>
</dbReference>
<dbReference type="EMBL" id="KB405078">
    <property type="protein sequence ID" value="EMF54314.1"/>
    <property type="molecule type" value="Genomic_DNA"/>
</dbReference>
<evidence type="ECO:0008006" key="3">
    <source>
        <dbReference type="Google" id="ProtNLM"/>
    </source>
</evidence>